<dbReference type="GO" id="GO:0005524">
    <property type="term" value="F:ATP binding"/>
    <property type="evidence" value="ECO:0007669"/>
    <property type="project" value="UniProtKB-KW"/>
</dbReference>
<comment type="caution">
    <text evidence="10">The sequence shown here is derived from an EMBL/GenBank/DDBJ whole genome shotgun (WGS) entry which is preliminary data.</text>
</comment>
<keyword evidence="4" id="KW-0067">ATP-binding</keyword>
<dbReference type="CDD" id="cd18793">
    <property type="entry name" value="SF2_C_SNF"/>
    <property type="match status" value="1"/>
</dbReference>
<evidence type="ECO:0000313" key="11">
    <source>
        <dbReference type="Proteomes" id="UP001153069"/>
    </source>
</evidence>
<organism evidence="10 11">
    <name type="scientific">Seminavis robusta</name>
    <dbReference type="NCBI Taxonomy" id="568900"/>
    <lineage>
        <taxon>Eukaryota</taxon>
        <taxon>Sar</taxon>
        <taxon>Stramenopiles</taxon>
        <taxon>Ochrophyta</taxon>
        <taxon>Bacillariophyta</taxon>
        <taxon>Bacillariophyceae</taxon>
        <taxon>Bacillariophycidae</taxon>
        <taxon>Naviculales</taxon>
        <taxon>Naviculaceae</taxon>
        <taxon>Seminavis</taxon>
    </lineage>
</organism>
<feature type="region of interest" description="Disordered" evidence="6">
    <location>
        <begin position="1174"/>
        <end position="1194"/>
    </location>
</feature>
<dbReference type="Gene3D" id="3.40.50.300">
    <property type="entry name" value="P-loop containing nucleotide triphosphate hydrolases"/>
    <property type="match status" value="2"/>
</dbReference>
<evidence type="ECO:0000256" key="5">
    <source>
        <dbReference type="PROSITE-ProRule" id="PRU00175"/>
    </source>
</evidence>
<dbReference type="InterPro" id="IPR049730">
    <property type="entry name" value="SNF2/RAD54-like_C"/>
</dbReference>
<keyword evidence="11" id="KW-1185">Reference proteome</keyword>
<gene>
    <name evidence="10" type="ORF">SEMRO_588_G171530.1</name>
</gene>
<feature type="domain" description="RING-type" evidence="7">
    <location>
        <begin position="930"/>
        <end position="970"/>
    </location>
</feature>
<keyword evidence="5" id="KW-0862">Zinc</keyword>
<feature type="domain" description="Helicase ATP-binding" evidence="8">
    <location>
        <begin position="559"/>
        <end position="741"/>
    </location>
</feature>
<dbReference type="InterPro" id="IPR001650">
    <property type="entry name" value="Helicase_C-like"/>
</dbReference>
<dbReference type="InterPro" id="IPR013083">
    <property type="entry name" value="Znf_RING/FYVE/PHD"/>
</dbReference>
<evidence type="ECO:0000256" key="6">
    <source>
        <dbReference type="SAM" id="MobiDB-lite"/>
    </source>
</evidence>
<evidence type="ECO:0000256" key="1">
    <source>
        <dbReference type="ARBA" id="ARBA00022741"/>
    </source>
</evidence>
<dbReference type="OrthoDB" id="448448at2759"/>
<evidence type="ECO:0000259" key="7">
    <source>
        <dbReference type="PROSITE" id="PS50089"/>
    </source>
</evidence>
<dbReference type="GO" id="GO:0008270">
    <property type="term" value="F:zinc ion binding"/>
    <property type="evidence" value="ECO:0007669"/>
    <property type="project" value="UniProtKB-KW"/>
</dbReference>
<dbReference type="SUPFAM" id="SSF52540">
    <property type="entry name" value="P-loop containing nucleoside triphosphate hydrolases"/>
    <property type="match status" value="2"/>
</dbReference>
<dbReference type="PANTHER" id="PTHR45626:SF17">
    <property type="entry name" value="HELICASE-LIKE TRANSCRIPTION FACTOR"/>
    <property type="match status" value="1"/>
</dbReference>
<dbReference type="PROSITE" id="PS51194">
    <property type="entry name" value="HELICASE_CTER"/>
    <property type="match status" value="1"/>
</dbReference>
<protein>
    <submittedName>
        <fullName evidence="10">Uncharacterized ATP-dependent helicase C17A2.12</fullName>
    </submittedName>
</protein>
<accession>A0A9N8HID6</accession>
<dbReference type="InterPro" id="IPR038718">
    <property type="entry name" value="SNF2-like_sf"/>
</dbReference>
<dbReference type="Pfam" id="PF00176">
    <property type="entry name" value="SNF2-rel_dom"/>
    <property type="match status" value="1"/>
</dbReference>
<proteinExistence type="predicted"/>
<keyword evidence="5" id="KW-0863">Zinc-finger</keyword>
<dbReference type="SMART" id="SM00490">
    <property type="entry name" value="HELICc"/>
    <property type="match status" value="1"/>
</dbReference>
<feature type="domain" description="Helicase C-terminal" evidence="9">
    <location>
        <begin position="1343"/>
        <end position="1496"/>
    </location>
</feature>
<sequence>MASLQGNVLVIPLPSLPNQSLGILIDTSYLEQENTGTAPYPTVISVHNYSVLRDQVQPGDVLMSLGSRNLLGVSLRQIRETVTSNVGGSLVVLRPNGSSTGSATMTPTTTATIPESARKIPPNDPSQATQNDSTPTVPSNAASVPPVAAKVTPAARDTPTGKKDDVIELLSSSSDEEDTITGIKTCGGTSNKVTATMKHENVGDEILLAEQNATKRIKQEGNSSNAEISPLPTKTASTVLPETLSIPPTLFSQGKAKFPLTIDTQFTGKLGNAETPVPNIDGAFYEELHTASGNTRKKRSVKTWSRVARLAGTFKVQVQHNEGFVSEICNNTTELVRYVLAEDLLKAQSENPDRLIFSQKACDILSAISNLNDLQNPFQERCVYAIAEAPSPKFETPPVVAELKFYVYFRRALFGLAANANITTLLDALAPNDTENNMWVPCRQVPMSTNQYERSDRPTDGSKRAERQFEYSLAGLLWHTESTGYPLSSAVADRDYQGVNVELRDYQKESVSWMIDQENRDRTKTGGGVAGLNGYFWERRTLEDGEEFFYFPLGGQILLNPPPIATGGLLAEEMGLGKTVITLELICSDVKSKPPNRGGTLCVLPVSLLSQWEEEISSKANHLSVFVYNGDSARDLHEKHRSMVAVAKELSQFDIILATMSKLKELTAQRNTNNQRNPNALGHVKFHRLVVDEAQFLKNDTTAIAKAAAAINATHIWMLSGTPLTNKLDDLRGELSLLHVWPFTLGTQTDTGWQDWFWQEAISRQWNEKTGLANPILHKLMSAVAFRHSRMQNRRVDGSPLVELPPRTEEFVAITEDSSSSYSYINCFVAAMAVKILRRFDRFDVRVTGFITKLRQFSSCPSLLVDETENADDFLSQLATLATTKAENTMGGIRQISLRQAIISRKNNKDAVLQELILLARDGPSALTHCLYCKKARAEPAYFRCSHSVCVGCSRTMLEKDGSFDCPVCSDHLTAIDIDAVILPAVATRDSEATGATQRNDAIEVDLNDAAIEEMLSSLQEDVVDDPSPAEASHQQVSTYSLVRQNHFEPSEQQGIVQLAELANHAKPNLTPESESYAEQFYSNDMGPSVKDLVRHAVECSEDLWESPKIKALCETIQSIRDSSLEAKICVFSSFNKVLDIVEEALVTCHYTVEYDMNTNMKLLPGQKVIKREKDGSKGRVVRRSPDRYQPEEPSSGWDVLYEVAWRGRGITANSHVHRNDLLVEPVVVDSVSPKHVRKDPADKKLSVNGSSDRYAVGSKVESRRPAVSSLELQVGYSVLILPVGNVGSPEPGRVVYVHDEGGSVSYDVQPDGYTVSANNEHVRRQVLCLPPSRLQDKGIARWLPARIVEISTKRLTAESISATKTRADPFEHALGYVRLDGGAGDASRRGEILETFKRDPMTSVALLTKTAAGVGLNLTNANYVIVLEPSIDGHDELQSIARIHRIGQTRKVSVLKFYMKGSVEERILSRRQQRGELNVSINTITGVDPAEGEEGATKGKNTVSSSKALAFSDLKFLLGADGSGDGCKIRS</sequence>
<dbReference type="InterPro" id="IPR014001">
    <property type="entry name" value="Helicase_ATP-bd"/>
</dbReference>
<evidence type="ECO:0000313" key="10">
    <source>
        <dbReference type="EMBL" id="CAB9513385.1"/>
    </source>
</evidence>
<feature type="region of interest" description="Disordered" evidence="6">
    <location>
        <begin position="96"/>
        <end position="164"/>
    </location>
</feature>
<dbReference type="Proteomes" id="UP001153069">
    <property type="component" value="Unassembled WGS sequence"/>
</dbReference>
<dbReference type="Pfam" id="PF00271">
    <property type="entry name" value="Helicase_C"/>
    <property type="match status" value="1"/>
</dbReference>
<dbReference type="PANTHER" id="PTHR45626">
    <property type="entry name" value="TRANSCRIPTION TERMINATION FACTOR 2-RELATED"/>
    <property type="match status" value="1"/>
</dbReference>
<keyword evidence="3 10" id="KW-0347">Helicase</keyword>
<reference evidence="10" key="1">
    <citation type="submission" date="2020-06" db="EMBL/GenBank/DDBJ databases">
        <authorList>
            <consortium name="Plant Systems Biology data submission"/>
        </authorList>
    </citation>
    <scope>NUCLEOTIDE SEQUENCE</scope>
    <source>
        <strain evidence="10">D6</strain>
    </source>
</reference>
<dbReference type="Gene3D" id="3.30.40.10">
    <property type="entry name" value="Zinc/RING finger domain, C3HC4 (zinc finger)"/>
    <property type="match status" value="1"/>
</dbReference>
<dbReference type="GO" id="GO:0004386">
    <property type="term" value="F:helicase activity"/>
    <property type="evidence" value="ECO:0007669"/>
    <property type="project" value="UniProtKB-KW"/>
</dbReference>
<keyword evidence="5" id="KW-0479">Metal-binding</keyword>
<evidence type="ECO:0000256" key="3">
    <source>
        <dbReference type="ARBA" id="ARBA00022806"/>
    </source>
</evidence>
<evidence type="ECO:0000256" key="2">
    <source>
        <dbReference type="ARBA" id="ARBA00022801"/>
    </source>
</evidence>
<dbReference type="SUPFAM" id="SSF57850">
    <property type="entry name" value="RING/U-box"/>
    <property type="match status" value="1"/>
</dbReference>
<dbReference type="SMART" id="SM00487">
    <property type="entry name" value="DEXDc"/>
    <property type="match status" value="1"/>
</dbReference>
<dbReference type="PROSITE" id="PS50089">
    <property type="entry name" value="ZF_RING_2"/>
    <property type="match status" value="1"/>
</dbReference>
<keyword evidence="1" id="KW-0547">Nucleotide-binding</keyword>
<dbReference type="GO" id="GO:0016787">
    <property type="term" value="F:hydrolase activity"/>
    <property type="evidence" value="ECO:0007669"/>
    <property type="project" value="UniProtKB-KW"/>
</dbReference>
<evidence type="ECO:0000259" key="9">
    <source>
        <dbReference type="PROSITE" id="PS51194"/>
    </source>
</evidence>
<dbReference type="InterPro" id="IPR001841">
    <property type="entry name" value="Znf_RING"/>
</dbReference>
<feature type="compositionally biased region" description="Basic and acidic residues" evidence="6">
    <location>
        <begin position="1174"/>
        <end position="1191"/>
    </location>
</feature>
<feature type="compositionally biased region" description="Low complexity" evidence="6">
    <location>
        <begin position="97"/>
        <end position="112"/>
    </location>
</feature>
<dbReference type="GO" id="GO:0005634">
    <property type="term" value="C:nucleus"/>
    <property type="evidence" value="ECO:0007669"/>
    <property type="project" value="TreeGrafter"/>
</dbReference>
<keyword evidence="2" id="KW-0378">Hydrolase</keyword>
<feature type="compositionally biased region" description="Low complexity" evidence="6">
    <location>
        <begin position="135"/>
        <end position="155"/>
    </location>
</feature>
<evidence type="ECO:0000256" key="4">
    <source>
        <dbReference type="ARBA" id="ARBA00022840"/>
    </source>
</evidence>
<dbReference type="GO" id="GO:0008094">
    <property type="term" value="F:ATP-dependent activity, acting on DNA"/>
    <property type="evidence" value="ECO:0007669"/>
    <property type="project" value="TreeGrafter"/>
</dbReference>
<dbReference type="InterPro" id="IPR000330">
    <property type="entry name" value="SNF2_N"/>
</dbReference>
<feature type="compositionally biased region" description="Polar residues" evidence="6">
    <location>
        <begin position="125"/>
        <end position="134"/>
    </location>
</feature>
<name>A0A9N8HID6_9STRA</name>
<dbReference type="EMBL" id="CAICTM010000587">
    <property type="protein sequence ID" value="CAB9513385.1"/>
    <property type="molecule type" value="Genomic_DNA"/>
</dbReference>
<dbReference type="GO" id="GO:0006281">
    <property type="term" value="P:DNA repair"/>
    <property type="evidence" value="ECO:0007669"/>
    <property type="project" value="TreeGrafter"/>
</dbReference>
<dbReference type="InterPro" id="IPR050628">
    <property type="entry name" value="SNF2_RAD54_helicase_TF"/>
</dbReference>
<evidence type="ECO:0000259" key="8">
    <source>
        <dbReference type="PROSITE" id="PS51192"/>
    </source>
</evidence>
<dbReference type="InterPro" id="IPR027417">
    <property type="entry name" value="P-loop_NTPase"/>
</dbReference>
<dbReference type="Gene3D" id="3.40.50.10810">
    <property type="entry name" value="Tandem AAA-ATPase domain"/>
    <property type="match status" value="1"/>
</dbReference>
<dbReference type="PROSITE" id="PS51192">
    <property type="entry name" value="HELICASE_ATP_BIND_1"/>
    <property type="match status" value="1"/>
</dbReference>